<sequence length="221" mass="25348">MILAALSLLFVMGGGLLASERSKHELLQDLESALIEWYDEKAKVMPAKIKQEIAQCNSAIEFNQMSVASQNWLHQQFAGLDEGKISKLLSEFEEIKLGDDVLSLCSETYWSYLRKEPLKLKERIESIGLYWLENDRPYKIQHAPVGGGKIDWIWKLPVKERPHGILHVGLDTKSRRFICYEQTIGVYYTEGKTLERIRAEIVQNKTMAGKHIGKGWLKSNQ</sequence>
<proteinExistence type="predicted"/>
<protein>
    <submittedName>
        <fullName evidence="1">Uncharacterized protein</fullName>
    </submittedName>
</protein>
<reference evidence="1 2" key="1">
    <citation type="submission" date="2024-02" db="EMBL/GenBank/DDBJ databases">
        <title>Rubritalea halochordaticola NBRC 107102.</title>
        <authorList>
            <person name="Ichikawa N."/>
            <person name="Katano-Makiyama Y."/>
            <person name="Hidaka K."/>
        </authorList>
    </citation>
    <scope>NUCLEOTIDE SEQUENCE [LARGE SCALE GENOMIC DNA]</scope>
    <source>
        <strain evidence="1 2">NBRC 107102</strain>
    </source>
</reference>
<gene>
    <name evidence="1" type="ORF">Rhal01_02904</name>
</gene>
<evidence type="ECO:0000313" key="2">
    <source>
        <dbReference type="Proteomes" id="UP001424741"/>
    </source>
</evidence>
<organism evidence="1 2">
    <name type="scientific">Rubritalea halochordaticola</name>
    <dbReference type="NCBI Taxonomy" id="714537"/>
    <lineage>
        <taxon>Bacteria</taxon>
        <taxon>Pseudomonadati</taxon>
        <taxon>Verrucomicrobiota</taxon>
        <taxon>Verrucomicrobiia</taxon>
        <taxon>Verrucomicrobiales</taxon>
        <taxon>Rubritaleaceae</taxon>
        <taxon>Rubritalea</taxon>
    </lineage>
</organism>
<evidence type="ECO:0000313" key="1">
    <source>
        <dbReference type="EMBL" id="GAA5496719.1"/>
    </source>
</evidence>
<keyword evidence="2" id="KW-1185">Reference proteome</keyword>
<dbReference type="Proteomes" id="UP001424741">
    <property type="component" value="Unassembled WGS sequence"/>
</dbReference>
<name>A0ABP9V467_9BACT</name>
<dbReference type="EMBL" id="BAABRL010000009">
    <property type="protein sequence ID" value="GAA5496719.1"/>
    <property type="molecule type" value="Genomic_DNA"/>
</dbReference>
<accession>A0ABP9V467</accession>
<comment type="caution">
    <text evidence="1">The sequence shown here is derived from an EMBL/GenBank/DDBJ whole genome shotgun (WGS) entry which is preliminary data.</text>
</comment>